<proteinExistence type="predicted"/>
<evidence type="ECO:0000256" key="2">
    <source>
        <dbReference type="SAM" id="Phobius"/>
    </source>
</evidence>
<dbReference type="Gene3D" id="1.20.120.1760">
    <property type="match status" value="1"/>
</dbReference>
<keyword evidence="1" id="KW-0808">Transferase</keyword>
<feature type="transmembrane region" description="Helical" evidence="2">
    <location>
        <begin position="415"/>
        <end position="435"/>
    </location>
</feature>
<dbReference type="AlphaFoldDB" id="A0A6J6RRL2"/>
<feature type="transmembrane region" description="Helical" evidence="2">
    <location>
        <begin position="471"/>
        <end position="490"/>
    </location>
</feature>
<keyword evidence="2" id="KW-0812">Transmembrane</keyword>
<accession>A0A6J6RRL2</accession>
<dbReference type="PROSITE" id="PS00379">
    <property type="entry name" value="CDP_ALCOHOL_P_TRANSF"/>
    <property type="match status" value="1"/>
</dbReference>
<evidence type="ECO:0000256" key="1">
    <source>
        <dbReference type="ARBA" id="ARBA00022679"/>
    </source>
</evidence>
<dbReference type="GO" id="GO:0016020">
    <property type="term" value="C:membrane"/>
    <property type="evidence" value="ECO:0007669"/>
    <property type="project" value="InterPro"/>
</dbReference>
<keyword evidence="2" id="KW-0472">Membrane</keyword>
<protein>
    <submittedName>
        <fullName evidence="3">Unannotated protein</fullName>
    </submittedName>
</protein>
<organism evidence="3">
    <name type="scientific">freshwater metagenome</name>
    <dbReference type="NCBI Taxonomy" id="449393"/>
    <lineage>
        <taxon>unclassified sequences</taxon>
        <taxon>metagenomes</taxon>
        <taxon>ecological metagenomes</taxon>
    </lineage>
</organism>
<feature type="transmembrane region" description="Helical" evidence="2">
    <location>
        <begin position="347"/>
        <end position="377"/>
    </location>
</feature>
<dbReference type="EMBL" id="CAEZYJ010000141">
    <property type="protein sequence ID" value="CAB4724991.1"/>
    <property type="molecule type" value="Genomic_DNA"/>
</dbReference>
<sequence>MVRVIRQVASAFPDNLASLNDLLNGTEQALVIFEPALKIAEPVSALLTDFEREYFTVLAIEESDAGDATVAHQRLLAVQTSDHQITTATHQLIPAIYIPSAKLPAARSLISELQQFPNSQIDPIQYLILGLVRRGEQIRVLEIDSLPPVDSNPNKLRLQLANRSNDGFFSTFVLRKISKVFTRVALNFKLKPNFITVVSFLVGVLAAIEFSRSNYISGALFLQFSLILDCVDGEVARYTKQFSRFGAWLDALSDRVKEFMAIGGLAYSVQGPVKNIWLLATLALILQTVKHLSDYDFTAVRESLEVKVKPILLTQKADGLAPRKLRKKSGIIYWAKKIIYFPIGERWLLISIGAVLFGAQVTLVTLIGLGFLSLTYVKLGRVLRSYKWGDNIKDCNFIDQQGDLGFNFKFSNFRFGWGLSSLLRLIEFALISAIFNFDFNANLFLLVFVIAIYHYVNLYDSLNKISPTQRFLGLYLPGRVLLILIVVKALGAQTSAIPWICTYLGLVIIWRGGRRLGARGN</sequence>
<dbReference type="InterPro" id="IPR000462">
    <property type="entry name" value="CDP-OH_P_trans"/>
</dbReference>
<keyword evidence="2" id="KW-1133">Transmembrane helix</keyword>
<feature type="transmembrane region" description="Helical" evidence="2">
    <location>
        <begin position="441"/>
        <end position="459"/>
    </location>
</feature>
<evidence type="ECO:0000313" key="3">
    <source>
        <dbReference type="EMBL" id="CAB4724991.1"/>
    </source>
</evidence>
<dbReference type="GO" id="GO:0008654">
    <property type="term" value="P:phospholipid biosynthetic process"/>
    <property type="evidence" value="ECO:0007669"/>
    <property type="project" value="InterPro"/>
</dbReference>
<dbReference type="InterPro" id="IPR048254">
    <property type="entry name" value="CDP_ALCOHOL_P_TRANSF_CS"/>
</dbReference>
<dbReference type="Pfam" id="PF01066">
    <property type="entry name" value="CDP-OH_P_transf"/>
    <property type="match status" value="1"/>
</dbReference>
<dbReference type="GO" id="GO:0016780">
    <property type="term" value="F:phosphotransferase activity, for other substituted phosphate groups"/>
    <property type="evidence" value="ECO:0007669"/>
    <property type="project" value="InterPro"/>
</dbReference>
<gene>
    <name evidence="3" type="ORF">UFOPK2659_00909</name>
</gene>
<name>A0A6J6RRL2_9ZZZZ</name>
<dbReference type="InterPro" id="IPR043130">
    <property type="entry name" value="CDP-OH_PTrfase_TM_dom"/>
</dbReference>
<reference evidence="3" key="1">
    <citation type="submission" date="2020-05" db="EMBL/GenBank/DDBJ databases">
        <authorList>
            <person name="Chiriac C."/>
            <person name="Salcher M."/>
            <person name="Ghai R."/>
            <person name="Kavagutti S V."/>
        </authorList>
    </citation>
    <scope>NUCLEOTIDE SEQUENCE</scope>
</reference>
<feature type="transmembrane region" description="Helical" evidence="2">
    <location>
        <begin position="496"/>
        <end position="513"/>
    </location>
</feature>